<evidence type="ECO:0000256" key="1">
    <source>
        <dbReference type="SAM" id="SignalP"/>
    </source>
</evidence>
<dbReference type="WBParaSite" id="scaffold2326_cov204.g4665">
    <property type="protein sequence ID" value="scaffold2326_cov204.g4665"/>
    <property type="gene ID" value="scaffold2326_cov204.g4665"/>
</dbReference>
<name>A0A915M2L7_MELJA</name>
<proteinExistence type="predicted"/>
<feature type="signal peptide" evidence="1">
    <location>
        <begin position="1"/>
        <end position="22"/>
    </location>
</feature>
<dbReference type="AlphaFoldDB" id="A0A915M2L7"/>
<reference evidence="3" key="1">
    <citation type="submission" date="2022-11" db="UniProtKB">
        <authorList>
            <consortium name="WormBaseParasite"/>
        </authorList>
    </citation>
    <scope>IDENTIFICATION</scope>
</reference>
<evidence type="ECO:0000313" key="2">
    <source>
        <dbReference type="Proteomes" id="UP000887561"/>
    </source>
</evidence>
<keyword evidence="2" id="KW-1185">Reference proteome</keyword>
<sequence length="245" mass="28310">MNLFLLTLIIYFELILLDLANGMDPKGSGRKRGSGSSSSKKKKEIENLEEECINLGGESRLYEGEKYNVGEIVEVNIFGDYHLAELKRINEKKFNAVIKGDRDLNGKKVKGGTYYVRKSLKVGDFVGLKNKDRRTGEDEVLLSKVIQIKEHGKYEIQIIQKPLFGVNFDRFPKELTITKVFAVDEDVEVEYYKELWVKAKVVEVPDVNRETYRVEYTEQSELNVKRGNKYAMNMRKIEEGTRTQH</sequence>
<keyword evidence="1" id="KW-0732">Signal</keyword>
<organism evidence="2 3">
    <name type="scientific">Meloidogyne javanica</name>
    <name type="common">Root-knot nematode worm</name>
    <dbReference type="NCBI Taxonomy" id="6303"/>
    <lineage>
        <taxon>Eukaryota</taxon>
        <taxon>Metazoa</taxon>
        <taxon>Ecdysozoa</taxon>
        <taxon>Nematoda</taxon>
        <taxon>Chromadorea</taxon>
        <taxon>Rhabditida</taxon>
        <taxon>Tylenchina</taxon>
        <taxon>Tylenchomorpha</taxon>
        <taxon>Tylenchoidea</taxon>
        <taxon>Meloidogynidae</taxon>
        <taxon>Meloidogyninae</taxon>
        <taxon>Meloidogyne</taxon>
        <taxon>Meloidogyne incognita group</taxon>
    </lineage>
</organism>
<accession>A0A915M2L7</accession>
<protein>
    <submittedName>
        <fullName evidence="3">Uncharacterized protein</fullName>
    </submittedName>
</protein>
<dbReference type="Proteomes" id="UP000887561">
    <property type="component" value="Unplaced"/>
</dbReference>
<feature type="chain" id="PRO_5036872918" evidence="1">
    <location>
        <begin position="23"/>
        <end position="245"/>
    </location>
</feature>
<evidence type="ECO:0000313" key="3">
    <source>
        <dbReference type="WBParaSite" id="scaffold2326_cov204.g4665"/>
    </source>
</evidence>